<feature type="region of interest" description="Disordered" evidence="1">
    <location>
        <begin position="1"/>
        <end position="77"/>
    </location>
</feature>
<dbReference type="AlphaFoldDB" id="A0AAN7YD58"/>
<dbReference type="InterPro" id="IPR024388">
    <property type="entry name" value="Ribosomal_mL58"/>
</dbReference>
<sequence length="167" mass="19579">MRVKPDPSFLPSKTETQDHIIFNPPSSTPNVYHTPSLFLPQDDPRRKLHTRALTPQSASTTSPADPSQTSALPKPIRPIYEKKYHLTPQQVEEVRALRKEDPRKWTRVRLAEKFECSQFFISLCCSAPEIKEEREKQLEEIKRKWGRRKTEAREARWIRKEGWGMDA</sequence>
<evidence type="ECO:0000313" key="3">
    <source>
        <dbReference type="Proteomes" id="UP001310890"/>
    </source>
</evidence>
<evidence type="ECO:0008006" key="4">
    <source>
        <dbReference type="Google" id="ProtNLM"/>
    </source>
</evidence>
<reference evidence="2" key="1">
    <citation type="submission" date="2023-08" db="EMBL/GenBank/DDBJ databases">
        <title>Black Yeasts Isolated from many extreme environments.</title>
        <authorList>
            <person name="Coleine C."/>
            <person name="Stajich J.E."/>
            <person name="Selbmann L."/>
        </authorList>
    </citation>
    <scope>NUCLEOTIDE SEQUENCE</scope>
    <source>
        <strain evidence="2">CCFEE 5401</strain>
    </source>
</reference>
<evidence type="ECO:0000256" key="1">
    <source>
        <dbReference type="SAM" id="MobiDB-lite"/>
    </source>
</evidence>
<dbReference type="EMBL" id="JAVRRL010000080">
    <property type="protein sequence ID" value="KAK5108687.1"/>
    <property type="molecule type" value="Genomic_DNA"/>
</dbReference>
<dbReference type="Pfam" id="PF12824">
    <property type="entry name" value="MRP-L20"/>
    <property type="match status" value="1"/>
</dbReference>
<feature type="compositionally biased region" description="Polar residues" evidence="1">
    <location>
        <begin position="24"/>
        <end position="33"/>
    </location>
</feature>
<name>A0AAN7YD58_9PEZI</name>
<accession>A0AAN7YD58</accession>
<proteinExistence type="predicted"/>
<protein>
    <recommendedName>
        <fullName evidence="4">60S ribosomal protein L20</fullName>
    </recommendedName>
</protein>
<dbReference type="PANTHER" id="PTHR28266:SF1">
    <property type="entry name" value="LARGE RIBOSOMAL SUBUNIT PROTEIN ML58"/>
    <property type="match status" value="1"/>
</dbReference>
<gene>
    <name evidence="2" type="ORF">LTR62_008092</name>
</gene>
<organism evidence="2 3">
    <name type="scientific">Meristemomyces frigidus</name>
    <dbReference type="NCBI Taxonomy" id="1508187"/>
    <lineage>
        <taxon>Eukaryota</taxon>
        <taxon>Fungi</taxon>
        <taxon>Dikarya</taxon>
        <taxon>Ascomycota</taxon>
        <taxon>Pezizomycotina</taxon>
        <taxon>Dothideomycetes</taxon>
        <taxon>Dothideomycetidae</taxon>
        <taxon>Mycosphaerellales</taxon>
        <taxon>Teratosphaeriaceae</taxon>
        <taxon>Meristemomyces</taxon>
    </lineage>
</organism>
<dbReference type="Proteomes" id="UP001310890">
    <property type="component" value="Unassembled WGS sequence"/>
</dbReference>
<evidence type="ECO:0000313" key="2">
    <source>
        <dbReference type="EMBL" id="KAK5108687.1"/>
    </source>
</evidence>
<comment type="caution">
    <text evidence="2">The sequence shown here is derived from an EMBL/GenBank/DDBJ whole genome shotgun (WGS) entry which is preliminary data.</text>
</comment>
<feature type="compositionally biased region" description="Polar residues" evidence="1">
    <location>
        <begin position="53"/>
        <end position="71"/>
    </location>
</feature>
<dbReference type="GO" id="GO:0005762">
    <property type="term" value="C:mitochondrial large ribosomal subunit"/>
    <property type="evidence" value="ECO:0007669"/>
    <property type="project" value="TreeGrafter"/>
</dbReference>
<dbReference type="GO" id="GO:0003735">
    <property type="term" value="F:structural constituent of ribosome"/>
    <property type="evidence" value="ECO:0007669"/>
    <property type="project" value="TreeGrafter"/>
</dbReference>
<dbReference type="PANTHER" id="PTHR28266">
    <property type="entry name" value="54S RIBOSOMAL PROTEIN L20, MITOCHONDRIAL"/>
    <property type="match status" value="1"/>
</dbReference>